<evidence type="ECO:0000313" key="13">
    <source>
        <dbReference type="Proteomes" id="UP000094652"/>
    </source>
</evidence>
<dbReference type="GO" id="GO:0004806">
    <property type="term" value="F:triacylglycerol lipase activity"/>
    <property type="evidence" value="ECO:0007669"/>
    <property type="project" value="UniProtKB-EC"/>
</dbReference>
<evidence type="ECO:0000256" key="3">
    <source>
        <dbReference type="ARBA" id="ARBA00013279"/>
    </source>
</evidence>
<name>A0A1D7XMV6_9CLOT</name>
<keyword evidence="8" id="KW-0443">Lipid metabolism</keyword>
<evidence type="ECO:0000256" key="7">
    <source>
        <dbReference type="ARBA" id="ARBA00022963"/>
    </source>
</evidence>
<dbReference type="SUPFAM" id="SSF53474">
    <property type="entry name" value="alpha/beta-Hydrolases"/>
    <property type="match status" value="1"/>
</dbReference>
<dbReference type="Gene3D" id="3.40.50.1820">
    <property type="entry name" value="alpha/beta hydrolase"/>
    <property type="match status" value="1"/>
</dbReference>
<evidence type="ECO:0000259" key="11">
    <source>
        <dbReference type="Pfam" id="PF24708"/>
    </source>
</evidence>
<gene>
    <name evidence="12" type="ORF">BGI42_13235</name>
</gene>
<dbReference type="PANTHER" id="PTHR34043:SF3">
    <property type="entry name" value="ALPHA_BETA-HYDROLASES SUPERFAMILY PROTEIN"/>
    <property type="match status" value="1"/>
</dbReference>
<comment type="catalytic activity">
    <reaction evidence="1">
        <text>a triacylglycerol + H2O = a diacylglycerol + a fatty acid + H(+)</text>
        <dbReference type="Rhea" id="RHEA:12044"/>
        <dbReference type="ChEBI" id="CHEBI:15377"/>
        <dbReference type="ChEBI" id="CHEBI:15378"/>
        <dbReference type="ChEBI" id="CHEBI:17855"/>
        <dbReference type="ChEBI" id="CHEBI:18035"/>
        <dbReference type="ChEBI" id="CHEBI:28868"/>
        <dbReference type="EC" id="3.1.1.3"/>
    </reaction>
</comment>
<dbReference type="Pfam" id="PF24708">
    <property type="entry name" value="Lip_C"/>
    <property type="match status" value="1"/>
</dbReference>
<feature type="compositionally biased region" description="Basic and acidic residues" evidence="9">
    <location>
        <begin position="56"/>
        <end position="84"/>
    </location>
</feature>
<proteinExistence type="predicted"/>
<dbReference type="GO" id="GO:0005576">
    <property type="term" value="C:extracellular region"/>
    <property type="evidence" value="ECO:0007669"/>
    <property type="project" value="UniProtKB-SubCell"/>
</dbReference>
<dbReference type="EMBL" id="CP017253">
    <property type="protein sequence ID" value="AOR24644.1"/>
    <property type="molecule type" value="Genomic_DNA"/>
</dbReference>
<dbReference type="Proteomes" id="UP000094652">
    <property type="component" value="Chromosome"/>
</dbReference>
<organism evidence="12 13">
    <name type="scientific">Clostridium taeniosporum</name>
    <dbReference type="NCBI Taxonomy" id="394958"/>
    <lineage>
        <taxon>Bacteria</taxon>
        <taxon>Bacillati</taxon>
        <taxon>Bacillota</taxon>
        <taxon>Clostridia</taxon>
        <taxon>Eubacteriales</taxon>
        <taxon>Clostridiaceae</taxon>
        <taxon>Clostridium</taxon>
    </lineage>
</organism>
<dbReference type="InterPro" id="IPR029058">
    <property type="entry name" value="AB_hydrolase_fold"/>
</dbReference>
<sequence length="561" mass="63305">MKRSLVKILGITMLAISVTFTSFSAPVMAVEQTSSTVVDDIKASNDFILNEAKNNKKEDVSNKKEVENNKKDIKNNTKEVENNTKKANNNTKNEVITENNKEKLNEESNKEKDKKQLKEVKEVKENLVESKTEIESKDKDIPDKIQLPNSEDFNNKSVVETPIETTEKAPIQYPEIKSDIIQEGNDYPIVLVHGFMGFGRDELLGYKYWGGLVDIQEKLRDKGYQTYTATVGPVSSNWDRACELYAYIVGGTVDYGEAHSKKYNHQRYGRTFEGIYKDISDINKIHLIGHSMGGQTVRTLTQLLSEGSEEERNCDQKNISPLFMGGKHWVRSVTTISTPNDGTTLSDAIPAKELINTTFGVLGTMTGENDLFGSVYDFKLDQFGLKKQDDESYSEYVRKVLSSNIWSDTKDIAPYDLSTYGAKELNKWVKAQPDVYYFSWVTKATSESLISDHSLPQIGPMNPLFYGTATLMGRYTRHKAGLPVIDKKWFDNDGIVNSISQEGPRLGSNDIIKKFNGQPKVGQWNVMPTVINTDHMDIVGTFGNVKSWYIDYAEQLSELPK</sequence>
<feature type="compositionally biased region" description="Basic and acidic residues" evidence="9">
    <location>
        <begin position="99"/>
        <end position="117"/>
    </location>
</feature>
<keyword evidence="6" id="KW-0378">Hydrolase</keyword>
<keyword evidence="7" id="KW-0442">Lipid degradation</keyword>
<feature type="compositionally biased region" description="Low complexity" evidence="9">
    <location>
        <begin position="85"/>
        <end position="94"/>
    </location>
</feature>
<keyword evidence="13" id="KW-1185">Reference proteome</keyword>
<evidence type="ECO:0000256" key="6">
    <source>
        <dbReference type="ARBA" id="ARBA00022801"/>
    </source>
</evidence>
<dbReference type="EC" id="3.1.1.3" evidence="3"/>
<accession>A0A1D7XMV6</accession>
<dbReference type="PANTHER" id="PTHR34043">
    <property type="entry name" value="ALPHA/BETA-HYDROLASES SUPERFAMILY PROTEIN"/>
    <property type="match status" value="1"/>
</dbReference>
<evidence type="ECO:0000256" key="4">
    <source>
        <dbReference type="ARBA" id="ARBA00022525"/>
    </source>
</evidence>
<evidence type="ECO:0000256" key="1">
    <source>
        <dbReference type="ARBA" id="ARBA00001024"/>
    </source>
</evidence>
<keyword evidence="4" id="KW-0964">Secreted</keyword>
<dbReference type="KEGG" id="ctae:BGI42_13235"/>
<evidence type="ECO:0000256" key="9">
    <source>
        <dbReference type="SAM" id="MobiDB-lite"/>
    </source>
</evidence>
<dbReference type="STRING" id="394958.BGI42_13235"/>
<protein>
    <recommendedName>
        <fullName evidence="3">triacylglycerol lipase</fullName>
        <ecNumber evidence="3">3.1.1.3</ecNumber>
    </recommendedName>
</protein>
<dbReference type="InterPro" id="IPR056304">
    <property type="entry name" value="Lip-like_C"/>
</dbReference>
<feature type="domain" description="Lipase-like C-terminal" evidence="11">
    <location>
        <begin position="185"/>
        <end position="541"/>
    </location>
</feature>
<evidence type="ECO:0000256" key="2">
    <source>
        <dbReference type="ARBA" id="ARBA00004613"/>
    </source>
</evidence>
<comment type="subcellular location">
    <subcellularLocation>
        <location evidence="2">Secreted</location>
    </subcellularLocation>
</comment>
<feature type="region of interest" description="Disordered" evidence="9">
    <location>
        <begin position="56"/>
        <end position="117"/>
    </location>
</feature>
<feature type="signal peptide" evidence="10">
    <location>
        <begin position="1"/>
        <end position="29"/>
    </location>
</feature>
<evidence type="ECO:0000256" key="8">
    <source>
        <dbReference type="ARBA" id="ARBA00023098"/>
    </source>
</evidence>
<evidence type="ECO:0000313" key="12">
    <source>
        <dbReference type="EMBL" id="AOR24644.1"/>
    </source>
</evidence>
<keyword evidence="5 10" id="KW-0732">Signal</keyword>
<evidence type="ECO:0000256" key="5">
    <source>
        <dbReference type="ARBA" id="ARBA00022729"/>
    </source>
</evidence>
<dbReference type="GO" id="GO:0016042">
    <property type="term" value="P:lipid catabolic process"/>
    <property type="evidence" value="ECO:0007669"/>
    <property type="project" value="UniProtKB-KW"/>
</dbReference>
<feature type="chain" id="PRO_5038706913" description="triacylglycerol lipase" evidence="10">
    <location>
        <begin position="30"/>
        <end position="561"/>
    </location>
</feature>
<dbReference type="OrthoDB" id="2004167at2"/>
<evidence type="ECO:0000256" key="10">
    <source>
        <dbReference type="SAM" id="SignalP"/>
    </source>
</evidence>
<dbReference type="RefSeq" id="WP_069680769.1">
    <property type="nucleotide sequence ID" value="NZ_CP017253.2"/>
</dbReference>
<dbReference type="AlphaFoldDB" id="A0A1D7XMV6"/>
<reference evidence="13" key="1">
    <citation type="submission" date="2016-09" db="EMBL/GenBank/DDBJ databases">
        <title>Genomics of Clostridium taeniosporum, an organism which forms endospores with ribbon-like appendages.</title>
        <authorList>
            <person name="Walker J.R."/>
        </authorList>
    </citation>
    <scope>NUCLEOTIDE SEQUENCE [LARGE SCALE GENOMIC DNA]</scope>
    <source>
        <strain evidence="13">1/k</strain>
    </source>
</reference>